<organism evidence="1 2">
    <name type="scientific">Iphiclides podalirius</name>
    <name type="common">scarce swallowtail</name>
    <dbReference type="NCBI Taxonomy" id="110791"/>
    <lineage>
        <taxon>Eukaryota</taxon>
        <taxon>Metazoa</taxon>
        <taxon>Ecdysozoa</taxon>
        <taxon>Arthropoda</taxon>
        <taxon>Hexapoda</taxon>
        <taxon>Insecta</taxon>
        <taxon>Pterygota</taxon>
        <taxon>Neoptera</taxon>
        <taxon>Endopterygota</taxon>
        <taxon>Lepidoptera</taxon>
        <taxon>Glossata</taxon>
        <taxon>Ditrysia</taxon>
        <taxon>Papilionoidea</taxon>
        <taxon>Papilionidae</taxon>
        <taxon>Papilioninae</taxon>
        <taxon>Iphiclides</taxon>
    </lineage>
</organism>
<dbReference type="EMBL" id="OW152831">
    <property type="protein sequence ID" value="CAH2049079.1"/>
    <property type="molecule type" value="Genomic_DNA"/>
</dbReference>
<name>A0ABN8I5F4_9NEOP</name>
<proteinExistence type="predicted"/>
<feature type="non-terminal residue" evidence="1">
    <location>
        <position position="71"/>
    </location>
</feature>
<keyword evidence="2" id="KW-1185">Reference proteome</keyword>
<reference evidence="1" key="1">
    <citation type="submission" date="2022-03" db="EMBL/GenBank/DDBJ databases">
        <authorList>
            <person name="Martin H S."/>
        </authorList>
    </citation>
    <scope>NUCLEOTIDE SEQUENCE</scope>
</reference>
<evidence type="ECO:0000313" key="2">
    <source>
        <dbReference type="Proteomes" id="UP000837857"/>
    </source>
</evidence>
<accession>A0ABN8I5F4</accession>
<evidence type="ECO:0000313" key="1">
    <source>
        <dbReference type="EMBL" id="CAH2049079.1"/>
    </source>
</evidence>
<sequence>MVACYPTPSGAECMRITNLLRVSIEATSAWNGCGDVGTTCAASRDLNIPYAISATSLHVPRTFDDDLTAFS</sequence>
<dbReference type="Proteomes" id="UP000837857">
    <property type="component" value="Chromosome 19"/>
</dbReference>
<protein>
    <submittedName>
        <fullName evidence="1">Uncharacterized protein</fullName>
    </submittedName>
</protein>
<gene>
    <name evidence="1" type="ORF">IPOD504_LOCUS6584</name>
</gene>